<evidence type="ECO:0000313" key="2">
    <source>
        <dbReference type="Proteomes" id="UP000240978"/>
    </source>
</evidence>
<dbReference type="RefSeq" id="WP_245901561.1">
    <property type="nucleotide sequence ID" value="NZ_PYGK01000003.1"/>
</dbReference>
<organism evidence="1 2">
    <name type="scientific">Chitinophaga ginsengisoli</name>
    <dbReference type="NCBI Taxonomy" id="363837"/>
    <lineage>
        <taxon>Bacteria</taxon>
        <taxon>Pseudomonadati</taxon>
        <taxon>Bacteroidota</taxon>
        <taxon>Chitinophagia</taxon>
        <taxon>Chitinophagales</taxon>
        <taxon>Chitinophagaceae</taxon>
        <taxon>Chitinophaga</taxon>
    </lineage>
</organism>
<evidence type="ECO:0000313" key="1">
    <source>
        <dbReference type="EMBL" id="PSL33085.1"/>
    </source>
</evidence>
<sequence length="82" mass="9609">MQRLAVNYLTPFAMIGIFKTNIATKEDRQNILQAIRNRFEVGHCHVDLEDCDKVLRITEMKVQEDDMIAFVKKQGFYCDVLE</sequence>
<dbReference type="AlphaFoldDB" id="A0A2P8GGL7"/>
<name>A0A2P8GGL7_9BACT</name>
<protein>
    <submittedName>
        <fullName evidence="1">Uncharacterized protein</fullName>
    </submittedName>
</protein>
<comment type="caution">
    <text evidence="1">The sequence shown here is derived from an EMBL/GenBank/DDBJ whole genome shotgun (WGS) entry which is preliminary data.</text>
</comment>
<dbReference type="Proteomes" id="UP000240978">
    <property type="component" value="Unassembled WGS sequence"/>
</dbReference>
<keyword evidence="2" id="KW-1185">Reference proteome</keyword>
<accession>A0A2P8GGL7</accession>
<proteinExistence type="predicted"/>
<dbReference type="EMBL" id="PYGK01000003">
    <property type="protein sequence ID" value="PSL33085.1"/>
    <property type="molecule type" value="Genomic_DNA"/>
</dbReference>
<gene>
    <name evidence="1" type="ORF">CLV42_10367</name>
</gene>
<reference evidence="1 2" key="1">
    <citation type="submission" date="2018-03" db="EMBL/GenBank/DDBJ databases">
        <title>Genomic Encyclopedia of Archaeal and Bacterial Type Strains, Phase II (KMG-II): from individual species to whole genera.</title>
        <authorList>
            <person name="Goeker M."/>
        </authorList>
    </citation>
    <scope>NUCLEOTIDE SEQUENCE [LARGE SCALE GENOMIC DNA]</scope>
    <source>
        <strain evidence="1 2">DSM 18107</strain>
    </source>
</reference>